<sequence length="96" mass="10909">MPPQTDSALPTRLLDISDDLIGKKLRVAGRVLSYNSANGCILLVDDKDALVVDVTVCIDPFKKQQWLRDGKEAVMVFGYLERSESYRLFRRTFLCL</sequence>
<protein>
    <recommendedName>
        <fullName evidence="3">Replication factor A protein 3</fullName>
    </recommendedName>
</protein>
<gene>
    <name evidence="1" type="ORF">OE88DRAFT_1732775</name>
</gene>
<evidence type="ECO:0000313" key="2">
    <source>
        <dbReference type="Proteomes" id="UP000305948"/>
    </source>
</evidence>
<accession>A0A5C3N9M5</accession>
<proteinExistence type="predicted"/>
<reference evidence="1 2" key="1">
    <citation type="journal article" date="2019" name="Nat. Ecol. Evol.">
        <title>Megaphylogeny resolves global patterns of mushroom evolution.</title>
        <authorList>
            <person name="Varga T."/>
            <person name="Krizsan K."/>
            <person name="Foldi C."/>
            <person name="Dima B."/>
            <person name="Sanchez-Garcia M."/>
            <person name="Sanchez-Ramirez S."/>
            <person name="Szollosi G.J."/>
            <person name="Szarkandi J.G."/>
            <person name="Papp V."/>
            <person name="Albert L."/>
            <person name="Andreopoulos W."/>
            <person name="Angelini C."/>
            <person name="Antonin V."/>
            <person name="Barry K.W."/>
            <person name="Bougher N.L."/>
            <person name="Buchanan P."/>
            <person name="Buyck B."/>
            <person name="Bense V."/>
            <person name="Catcheside P."/>
            <person name="Chovatia M."/>
            <person name="Cooper J."/>
            <person name="Damon W."/>
            <person name="Desjardin D."/>
            <person name="Finy P."/>
            <person name="Geml J."/>
            <person name="Haridas S."/>
            <person name="Hughes K."/>
            <person name="Justo A."/>
            <person name="Karasinski D."/>
            <person name="Kautmanova I."/>
            <person name="Kiss B."/>
            <person name="Kocsube S."/>
            <person name="Kotiranta H."/>
            <person name="LaButti K.M."/>
            <person name="Lechner B.E."/>
            <person name="Liimatainen K."/>
            <person name="Lipzen A."/>
            <person name="Lukacs Z."/>
            <person name="Mihaltcheva S."/>
            <person name="Morgado L.N."/>
            <person name="Niskanen T."/>
            <person name="Noordeloos M.E."/>
            <person name="Ohm R.A."/>
            <person name="Ortiz-Santana B."/>
            <person name="Ovrebo C."/>
            <person name="Racz N."/>
            <person name="Riley R."/>
            <person name="Savchenko A."/>
            <person name="Shiryaev A."/>
            <person name="Soop K."/>
            <person name="Spirin V."/>
            <person name="Szebenyi C."/>
            <person name="Tomsovsky M."/>
            <person name="Tulloss R.E."/>
            <person name="Uehling J."/>
            <person name="Grigoriev I.V."/>
            <person name="Vagvolgyi C."/>
            <person name="Papp T."/>
            <person name="Martin F.M."/>
            <person name="Miettinen O."/>
            <person name="Hibbett D.S."/>
            <person name="Nagy L.G."/>
        </authorList>
    </citation>
    <scope>NUCLEOTIDE SEQUENCE [LARGE SCALE GENOMIC DNA]</scope>
    <source>
        <strain evidence="1 2">OMC1185</strain>
    </source>
</reference>
<evidence type="ECO:0008006" key="3">
    <source>
        <dbReference type="Google" id="ProtNLM"/>
    </source>
</evidence>
<evidence type="ECO:0000313" key="1">
    <source>
        <dbReference type="EMBL" id="TFK54053.1"/>
    </source>
</evidence>
<dbReference type="EMBL" id="ML213506">
    <property type="protein sequence ID" value="TFK54053.1"/>
    <property type="molecule type" value="Genomic_DNA"/>
</dbReference>
<dbReference type="OrthoDB" id="3258172at2759"/>
<organism evidence="1 2">
    <name type="scientific">Heliocybe sulcata</name>
    <dbReference type="NCBI Taxonomy" id="5364"/>
    <lineage>
        <taxon>Eukaryota</taxon>
        <taxon>Fungi</taxon>
        <taxon>Dikarya</taxon>
        <taxon>Basidiomycota</taxon>
        <taxon>Agaricomycotina</taxon>
        <taxon>Agaricomycetes</taxon>
        <taxon>Gloeophyllales</taxon>
        <taxon>Gloeophyllaceae</taxon>
        <taxon>Heliocybe</taxon>
    </lineage>
</organism>
<name>A0A5C3N9M5_9AGAM</name>
<dbReference type="Proteomes" id="UP000305948">
    <property type="component" value="Unassembled WGS sequence"/>
</dbReference>
<dbReference type="AlphaFoldDB" id="A0A5C3N9M5"/>
<keyword evidence="2" id="KW-1185">Reference proteome</keyword>